<organism evidence="1 2">
    <name type="scientific">Linum tenue</name>
    <dbReference type="NCBI Taxonomy" id="586396"/>
    <lineage>
        <taxon>Eukaryota</taxon>
        <taxon>Viridiplantae</taxon>
        <taxon>Streptophyta</taxon>
        <taxon>Embryophyta</taxon>
        <taxon>Tracheophyta</taxon>
        <taxon>Spermatophyta</taxon>
        <taxon>Magnoliopsida</taxon>
        <taxon>eudicotyledons</taxon>
        <taxon>Gunneridae</taxon>
        <taxon>Pentapetalae</taxon>
        <taxon>rosids</taxon>
        <taxon>fabids</taxon>
        <taxon>Malpighiales</taxon>
        <taxon>Linaceae</taxon>
        <taxon>Linum</taxon>
    </lineage>
</organism>
<gene>
    <name evidence="1" type="ORF">LITE_LOCUS40033</name>
</gene>
<dbReference type="AlphaFoldDB" id="A0AAV0PVH4"/>
<comment type="caution">
    <text evidence="1">The sequence shown here is derived from an EMBL/GenBank/DDBJ whole genome shotgun (WGS) entry which is preliminary data.</text>
</comment>
<dbReference type="Proteomes" id="UP001154282">
    <property type="component" value="Unassembled WGS sequence"/>
</dbReference>
<dbReference type="EMBL" id="CAMGYJ010000009">
    <property type="protein sequence ID" value="CAI0474417.1"/>
    <property type="molecule type" value="Genomic_DNA"/>
</dbReference>
<sequence>MILGEAFSFYGVRSMACFWSRALLCSPSFATHPDFGISPPDSSPSASAPRN</sequence>
<name>A0AAV0PVH4_9ROSI</name>
<evidence type="ECO:0000313" key="1">
    <source>
        <dbReference type="EMBL" id="CAI0474417.1"/>
    </source>
</evidence>
<evidence type="ECO:0000313" key="2">
    <source>
        <dbReference type="Proteomes" id="UP001154282"/>
    </source>
</evidence>
<keyword evidence="2" id="KW-1185">Reference proteome</keyword>
<reference evidence="1" key="1">
    <citation type="submission" date="2022-08" db="EMBL/GenBank/DDBJ databases">
        <authorList>
            <person name="Gutierrez-Valencia J."/>
        </authorList>
    </citation>
    <scope>NUCLEOTIDE SEQUENCE</scope>
</reference>
<protein>
    <submittedName>
        <fullName evidence="1">Uncharacterized protein</fullName>
    </submittedName>
</protein>
<proteinExistence type="predicted"/>
<accession>A0AAV0PVH4</accession>